<proteinExistence type="predicted"/>
<feature type="region of interest" description="Disordered" evidence="1">
    <location>
        <begin position="27"/>
        <end position="50"/>
    </location>
</feature>
<reference evidence="3 4" key="1">
    <citation type="submission" date="2019-06" db="EMBL/GenBank/DDBJ databases">
        <title>Persicimonas caeni gen. nov., sp. nov., a predatory bacterium isolated from solar saltern.</title>
        <authorList>
            <person name="Wang S."/>
        </authorList>
    </citation>
    <scope>NUCLEOTIDE SEQUENCE [LARGE SCALE GENOMIC DNA]</scope>
    <source>
        <strain evidence="3 4">YN101</strain>
    </source>
</reference>
<evidence type="ECO:0000256" key="2">
    <source>
        <dbReference type="SAM" id="SignalP"/>
    </source>
</evidence>
<name>A0A4Y6Q105_PERCE</name>
<dbReference type="AlphaFoldDB" id="A0A4Y6Q105"/>
<evidence type="ECO:0000256" key="1">
    <source>
        <dbReference type="SAM" id="MobiDB-lite"/>
    </source>
</evidence>
<dbReference type="EMBL" id="CP041186">
    <property type="protein sequence ID" value="QDG54160.1"/>
    <property type="molecule type" value="Genomic_DNA"/>
</dbReference>
<organism evidence="3 4">
    <name type="scientific">Persicimonas caeni</name>
    <dbReference type="NCBI Taxonomy" id="2292766"/>
    <lineage>
        <taxon>Bacteria</taxon>
        <taxon>Deltaproteobacteria</taxon>
        <taxon>Bradymonadales</taxon>
        <taxon>Bradymonadaceae</taxon>
        <taxon>Persicimonas</taxon>
    </lineage>
</organism>
<sequence length="390" mass="43496">MHCVGALNLSALLLILLALAGCKPADSSADGDEPWTQPEGEFVKPPPSSERRDIFEDEIDAEDMPVQRGILSTSQGRPHMHSTELQTAHWLFPDEYFVLDARHGLFGYEETRTMTMVVLIDFEPRPFRLVPVEAPDGYPSMEDVHSFSGPYATEATYELTPGKPFNYTLVIPPDSFGGTGAHDLRIVHLQQFAPSGEARPKIDSLVKSRAMTVYYGGAEFDSGPPYSPDAPLVPIPNETTRHYLFSLHGVFLAPPEHLLDLDQLGHPSEARLADVLETTDSQISVTGYAWGSNYPSEEGQNYYLLFDNETPLTQQAHITTTEPQPSDVETDEPVVRQLDFEINLDDEQLHSLVLVQFPSPFERMDHLRSPIAASINSQVLFLQRTHPDVE</sequence>
<keyword evidence="4" id="KW-1185">Reference proteome</keyword>
<dbReference type="RefSeq" id="WP_141200604.1">
    <property type="nucleotide sequence ID" value="NZ_CP041186.1"/>
</dbReference>
<feature type="chain" id="PRO_5030106833" evidence="2">
    <location>
        <begin position="21"/>
        <end position="390"/>
    </location>
</feature>
<evidence type="ECO:0000313" key="4">
    <source>
        <dbReference type="Proteomes" id="UP000315995"/>
    </source>
</evidence>
<accession>A0A4Y6Q105</accession>
<evidence type="ECO:0000313" key="3">
    <source>
        <dbReference type="EMBL" id="QDG54160.1"/>
    </source>
</evidence>
<gene>
    <name evidence="3" type="ORF">FIV42_26485</name>
</gene>
<protein>
    <submittedName>
        <fullName evidence="3">Uncharacterized protein</fullName>
    </submittedName>
</protein>
<keyword evidence="2" id="KW-0732">Signal</keyword>
<feature type="signal peptide" evidence="2">
    <location>
        <begin position="1"/>
        <end position="20"/>
    </location>
</feature>
<dbReference type="Proteomes" id="UP000315995">
    <property type="component" value="Chromosome"/>
</dbReference>
<accession>A0A5B8YCU0</accession>